<keyword evidence="3 6" id="KW-0732">Signal</keyword>
<dbReference type="CDD" id="cd23509">
    <property type="entry name" value="Gnk2-like"/>
    <property type="match status" value="2"/>
</dbReference>
<evidence type="ECO:0000256" key="6">
    <source>
        <dbReference type="SAM" id="SignalP"/>
    </source>
</evidence>
<sequence length="246" mass="26948">MSSSRFTSSLYLLTLFLLLQNVLGVDPLYSSCSGNEKSTANYGSYKTSLNVLLSSFNQLAPAMEGFAIGSLGQENLDRPYGLVLCRGDVSSSDCRACVADATREILKRCPYSKQGFIAYDNCLSKYTNKDFFGQIDTQNRIYLYNVRNVSNPVIFNQKTEALLSQLANKASYKARKMYAAGELELEGPKKLYGMAQCTRDLSSGDCEKCLDGAIGELRGFSGGKEGGRVIGGSCAVRYEIYPFVKA</sequence>
<proteinExistence type="inferred from homology"/>
<dbReference type="Proteomes" id="UP000326939">
    <property type="component" value="Chromosome 7"/>
</dbReference>
<evidence type="ECO:0000256" key="2">
    <source>
        <dbReference type="ARBA" id="ARBA00022525"/>
    </source>
</evidence>
<feature type="chain" id="PRO_5024334480" description="Gnk2-homologous domain-containing protein" evidence="6">
    <location>
        <begin position="25"/>
        <end position="246"/>
    </location>
</feature>
<evidence type="ECO:0000256" key="3">
    <source>
        <dbReference type="ARBA" id="ARBA00022729"/>
    </source>
</evidence>
<dbReference type="FunFam" id="3.30.430.20:FF:000002">
    <property type="entry name" value="Cysteine-rich receptor-like protein kinase 10"/>
    <property type="match status" value="1"/>
</dbReference>
<dbReference type="PANTHER" id="PTHR32411">
    <property type="entry name" value="CYSTEINE-RICH REPEAT SECRETORY PROTEIN 38-RELATED"/>
    <property type="match status" value="1"/>
</dbReference>
<dbReference type="PROSITE" id="PS51473">
    <property type="entry name" value="GNK2"/>
    <property type="match status" value="2"/>
</dbReference>
<comment type="subcellular location">
    <subcellularLocation>
        <location evidence="1">Secreted</location>
    </subcellularLocation>
</comment>
<dbReference type="InterPro" id="IPR002902">
    <property type="entry name" value="GNK2"/>
</dbReference>
<feature type="signal peptide" evidence="6">
    <location>
        <begin position="1"/>
        <end position="24"/>
    </location>
</feature>
<evidence type="ECO:0000256" key="5">
    <source>
        <dbReference type="ARBA" id="ARBA00038515"/>
    </source>
</evidence>
<evidence type="ECO:0000259" key="7">
    <source>
        <dbReference type="PROSITE" id="PS51473"/>
    </source>
</evidence>
<dbReference type="EMBL" id="VDCV01000007">
    <property type="protein sequence ID" value="KAB5548368.1"/>
    <property type="molecule type" value="Genomic_DNA"/>
</dbReference>
<name>A0A5N5M0B5_9ROSI</name>
<feature type="domain" description="Gnk2-homologous" evidence="7">
    <location>
        <begin position="26"/>
        <end position="131"/>
    </location>
</feature>
<accession>A0A5N5M0B5</accession>
<dbReference type="GO" id="GO:0005576">
    <property type="term" value="C:extracellular region"/>
    <property type="evidence" value="ECO:0007669"/>
    <property type="project" value="UniProtKB-SubCell"/>
</dbReference>
<evidence type="ECO:0000313" key="8">
    <source>
        <dbReference type="EMBL" id="KAB5548368.1"/>
    </source>
</evidence>
<dbReference type="PANTHER" id="PTHR32411:SF51">
    <property type="entry name" value="GNK2-HOMOLOGOUS DOMAIN-CONTAINING PROTEIN"/>
    <property type="match status" value="1"/>
</dbReference>
<evidence type="ECO:0000256" key="4">
    <source>
        <dbReference type="ARBA" id="ARBA00022737"/>
    </source>
</evidence>
<keyword evidence="4" id="KW-0677">Repeat</keyword>
<reference evidence="9" key="1">
    <citation type="journal article" date="2019" name="Gigascience">
        <title>De novo genome assembly of the endangered Acer yangbiense, a plant species with extremely small populations endemic to Yunnan Province, China.</title>
        <authorList>
            <person name="Yang J."/>
            <person name="Wariss H.M."/>
            <person name="Tao L."/>
            <person name="Zhang R."/>
            <person name="Yun Q."/>
            <person name="Hollingsworth P."/>
            <person name="Dao Z."/>
            <person name="Luo G."/>
            <person name="Guo H."/>
            <person name="Ma Y."/>
            <person name="Sun W."/>
        </authorList>
    </citation>
    <scope>NUCLEOTIDE SEQUENCE [LARGE SCALE GENOMIC DNA]</scope>
    <source>
        <strain evidence="9">cv. br00</strain>
    </source>
</reference>
<dbReference type="InterPro" id="IPR050581">
    <property type="entry name" value="CRR_secretory_protein"/>
</dbReference>
<comment type="similarity">
    <text evidence="5">Belongs to the cysteine-rich repeat secretory protein family.</text>
</comment>
<gene>
    <name evidence="8" type="ORF">DKX38_011774</name>
</gene>
<organism evidence="8 9">
    <name type="scientific">Salix brachista</name>
    <dbReference type="NCBI Taxonomy" id="2182728"/>
    <lineage>
        <taxon>Eukaryota</taxon>
        <taxon>Viridiplantae</taxon>
        <taxon>Streptophyta</taxon>
        <taxon>Embryophyta</taxon>
        <taxon>Tracheophyta</taxon>
        <taxon>Spermatophyta</taxon>
        <taxon>Magnoliopsida</taxon>
        <taxon>eudicotyledons</taxon>
        <taxon>Gunneridae</taxon>
        <taxon>Pentapetalae</taxon>
        <taxon>rosids</taxon>
        <taxon>fabids</taxon>
        <taxon>Malpighiales</taxon>
        <taxon>Salicaceae</taxon>
        <taxon>Saliceae</taxon>
        <taxon>Salix</taxon>
    </lineage>
</organism>
<dbReference type="Gene3D" id="3.30.430.20">
    <property type="entry name" value="Gnk2 domain, C-X8-C-X2-C motif"/>
    <property type="match status" value="2"/>
</dbReference>
<evidence type="ECO:0000256" key="1">
    <source>
        <dbReference type="ARBA" id="ARBA00004613"/>
    </source>
</evidence>
<dbReference type="AlphaFoldDB" id="A0A5N5M0B5"/>
<protein>
    <recommendedName>
        <fullName evidence="7">Gnk2-homologous domain-containing protein</fullName>
    </recommendedName>
</protein>
<dbReference type="InterPro" id="IPR038408">
    <property type="entry name" value="GNK2_sf"/>
</dbReference>
<dbReference type="Pfam" id="PF01657">
    <property type="entry name" value="Stress-antifung"/>
    <property type="match status" value="2"/>
</dbReference>
<feature type="domain" description="Gnk2-homologous" evidence="7">
    <location>
        <begin position="137"/>
        <end position="243"/>
    </location>
</feature>
<keyword evidence="2" id="KW-0964">Secreted</keyword>
<keyword evidence="9" id="KW-1185">Reference proteome</keyword>
<comment type="caution">
    <text evidence="8">The sequence shown here is derived from an EMBL/GenBank/DDBJ whole genome shotgun (WGS) entry which is preliminary data.</text>
</comment>
<evidence type="ECO:0000313" key="9">
    <source>
        <dbReference type="Proteomes" id="UP000326939"/>
    </source>
</evidence>